<gene>
    <name evidence="3" type="ORF">CcCBS67573_g01520</name>
</gene>
<feature type="domain" description="RGS" evidence="2">
    <location>
        <begin position="232"/>
        <end position="350"/>
    </location>
</feature>
<dbReference type="InterPro" id="IPR016137">
    <property type="entry name" value="RGS"/>
</dbReference>
<dbReference type="Gene3D" id="1.10.167.10">
    <property type="entry name" value="Regulator of G-protein Signalling 4, domain 2"/>
    <property type="match status" value="1"/>
</dbReference>
<feature type="region of interest" description="Disordered" evidence="1">
    <location>
        <begin position="753"/>
        <end position="786"/>
    </location>
</feature>
<keyword evidence="4" id="KW-1185">Reference proteome</keyword>
<dbReference type="EMBL" id="QEAP01000026">
    <property type="protein sequence ID" value="TPX77200.1"/>
    <property type="molecule type" value="Genomic_DNA"/>
</dbReference>
<dbReference type="PROSITE" id="PS50132">
    <property type="entry name" value="RGS"/>
    <property type="match status" value="1"/>
</dbReference>
<dbReference type="PANTHER" id="PTHR10845:SF192">
    <property type="entry name" value="DOUBLE HIT, ISOFORM B"/>
    <property type="match status" value="1"/>
</dbReference>
<evidence type="ECO:0000256" key="1">
    <source>
        <dbReference type="SAM" id="MobiDB-lite"/>
    </source>
</evidence>
<feature type="compositionally biased region" description="Acidic residues" evidence="1">
    <location>
        <begin position="776"/>
        <end position="786"/>
    </location>
</feature>
<comment type="caution">
    <text evidence="3">The sequence shown here is derived from an EMBL/GenBank/DDBJ whole genome shotgun (WGS) entry which is preliminary data.</text>
</comment>
<dbReference type="SMART" id="SM00315">
    <property type="entry name" value="RGS"/>
    <property type="match status" value="1"/>
</dbReference>
<feature type="region of interest" description="Disordered" evidence="1">
    <location>
        <begin position="25"/>
        <end position="44"/>
    </location>
</feature>
<sequence>MENAPAIPTLGDGIITASLPRPVSTISTNSTSSYEEREIDDKNKRKSSTWISAEDRAASRLSYRAQLVSRTTTKVLDFVRLTCLVGANNSFHQGSGRASLDMSSAVSTIVLVIHQNATVQELADLVTAEHLFARISETVGTNPDDRGLFVQEVERTQPILITQLFTPGMLALDFNSIVGDVLQFNDVITVAYLDTAVNPPSRAPTINSFAIGNAEVPAVPSLPPTKPGFDDSLNTLLSNTEAVAYLQAFCLEEYSVENLLLYMDIEALQTCNEDTVIDYCKYIYCMYFAPNAPISIIISPDIKSEIAKKVANIDDLDVTVYDATQEQVLATLQSFLHPRFLASKFYAEMCAAREADPFKFSEARILSFATAYPMDMKSIKKCSEIITHPTNPTNHHLLVTSFNNGNQIDMNTNEWREIFLSHVVKRYDKAGHKYDPHQQRVKGYFDKTVRKRWELKQRRIQKEKKLSKFFGQRVGEHEMKRQVVRVVNDAGEASDISPAAVVNLKDILKAIEDLDNESGNMDAVIRRKKIDKLRNIFGDQIPAAPPSLAPSSNSNGSLENLDDEPITTVNDLTPAARKLLNKRNKKLVGILGETVDSKHVVGGGEVVAGGVRQSLALNGPPASLTRANMARQSLGFAATSPSANMPQPAAAAPILFGEVDELADDIEKLDEPQKSDTNTIDLSLADDDLISKESRKKRIDKLSKLFGQRVMNYTVVVGANQVVKVKSFEQKMKDRRKSSKLEAMMGATLTTQERRSVNATQAKPKSPRMSSVKIDEDTDELMEDSVDSDDDSAAKRVYHFITTLASTIQHTVNVDELLDLIGCIANEITGKVDYVDDGLDPVALQEIKAKRVIKMKKFFKMSGVTVNDYIDTQIIRVLEVQIRILVTDSLELDVLREEATTLRSILSNRSTDFQQQIDQQLDVLGGRNVVGTQSMLGKPGMESEKEGRAVNAPGQQGNR</sequence>
<feature type="region of interest" description="Disordered" evidence="1">
    <location>
        <begin position="936"/>
        <end position="959"/>
    </location>
</feature>
<evidence type="ECO:0000259" key="2">
    <source>
        <dbReference type="PROSITE" id="PS50132"/>
    </source>
</evidence>
<dbReference type="PANTHER" id="PTHR10845">
    <property type="entry name" value="REGULATOR OF G PROTEIN SIGNALING"/>
    <property type="match status" value="1"/>
</dbReference>
<name>A0A507FND6_9FUNG</name>
<evidence type="ECO:0000313" key="4">
    <source>
        <dbReference type="Proteomes" id="UP000320333"/>
    </source>
</evidence>
<dbReference type="STRING" id="246404.A0A507FND6"/>
<dbReference type="OrthoDB" id="196547at2759"/>
<organism evidence="3 4">
    <name type="scientific">Chytriomyces confervae</name>
    <dbReference type="NCBI Taxonomy" id="246404"/>
    <lineage>
        <taxon>Eukaryota</taxon>
        <taxon>Fungi</taxon>
        <taxon>Fungi incertae sedis</taxon>
        <taxon>Chytridiomycota</taxon>
        <taxon>Chytridiomycota incertae sedis</taxon>
        <taxon>Chytridiomycetes</taxon>
        <taxon>Chytridiales</taxon>
        <taxon>Chytriomycetaceae</taxon>
        <taxon>Chytriomyces</taxon>
    </lineage>
</organism>
<dbReference type="Proteomes" id="UP000320333">
    <property type="component" value="Unassembled WGS sequence"/>
</dbReference>
<dbReference type="InterPro" id="IPR044926">
    <property type="entry name" value="RGS_subdomain_2"/>
</dbReference>
<dbReference type="SUPFAM" id="SSF48097">
    <property type="entry name" value="Regulator of G-protein signaling, RGS"/>
    <property type="match status" value="1"/>
</dbReference>
<proteinExistence type="predicted"/>
<protein>
    <recommendedName>
        <fullName evidence="2">RGS domain-containing protein</fullName>
    </recommendedName>
</protein>
<dbReference type="InterPro" id="IPR036305">
    <property type="entry name" value="RGS_sf"/>
</dbReference>
<feature type="compositionally biased region" description="Basic and acidic residues" evidence="1">
    <location>
        <begin position="34"/>
        <end position="43"/>
    </location>
</feature>
<dbReference type="Pfam" id="PF00615">
    <property type="entry name" value="RGS"/>
    <property type="match status" value="1"/>
</dbReference>
<evidence type="ECO:0000313" key="3">
    <source>
        <dbReference type="EMBL" id="TPX77200.1"/>
    </source>
</evidence>
<accession>A0A507FND6</accession>
<feature type="compositionally biased region" description="Low complexity" evidence="1">
    <location>
        <begin position="549"/>
        <end position="558"/>
    </location>
</feature>
<dbReference type="AlphaFoldDB" id="A0A507FND6"/>
<feature type="region of interest" description="Disordered" evidence="1">
    <location>
        <begin position="541"/>
        <end position="565"/>
    </location>
</feature>
<reference evidence="3 4" key="1">
    <citation type="journal article" date="2019" name="Sci. Rep.">
        <title>Comparative genomics of chytrid fungi reveal insights into the obligate biotrophic and pathogenic lifestyle of Synchytrium endobioticum.</title>
        <authorList>
            <person name="van de Vossenberg B.T.L.H."/>
            <person name="Warris S."/>
            <person name="Nguyen H.D.T."/>
            <person name="van Gent-Pelzer M.P.E."/>
            <person name="Joly D.L."/>
            <person name="van de Geest H.C."/>
            <person name="Bonants P.J.M."/>
            <person name="Smith D.S."/>
            <person name="Levesque C.A."/>
            <person name="van der Lee T.A.J."/>
        </authorList>
    </citation>
    <scope>NUCLEOTIDE SEQUENCE [LARGE SCALE GENOMIC DNA]</scope>
    <source>
        <strain evidence="3 4">CBS 675.73</strain>
    </source>
</reference>